<sequence>MEERANALTHGLGVLLSLVGTGWLWLSGRDGTTEQRIACLIFGLSLIVLYLASTLYHSVRRPGCKRRLRVVDHVAIYLLIAGTYTPFLVAYVPPPWRVVLLGVIWSVALAGMVFEGLFTGRFPRLSTALYVATGWLAVLMLPVLWRHLPTGALVLIVAGGLAYTGGVLFYRWERLPFHHAIWHLFVLAGSAFHYAAVLRYGTPGP</sequence>
<reference evidence="9 10" key="1">
    <citation type="journal article" date="2009" name="Stand. Genomic Sci.">
        <title>Complete genome sequence of Rhodothermus marinus type strain (R-10).</title>
        <authorList>
            <person name="Nolan M."/>
            <person name="Tindall B.J."/>
            <person name="Pomrenke H."/>
            <person name="Lapidus A."/>
            <person name="Copeland A."/>
            <person name="Glavina Del Rio T."/>
            <person name="Lucas S."/>
            <person name="Chen F."/>
            <person name="Tice H."/>
            <person name="Cheng J.F."/>
            <person name="Saunders E."/>
            <person name="Han C."/>
            <person name="Bruce D."/>
            <person name="Goodwin L."/>
            <person name="Chain P."/>
            <person name="Pitluck S."/>
            <person name="Ovchinikova G."/>
            <person name="Pati A."/>
            <person name="Ivanova N."/>
            <person name="Mavromatis K."/>
            <person name="Chen A."/>
            <person name="Palaniappan K."/>
            <person name="Land M."/>
            <person name="Hauser L."/>
            <person name="Chang Y.J."/>
            <person name="Jeffries C.D."/>
            <person name="Brettin T."/>
            <person name="Goker M."/>
            <person name="Bristow J."/>
            <person name="Eisen J.A."/>
            <person name="Markowitz V."/>
            <person name="Hugenholtz P."/>
            <person name="Kyrpides N.C."/>
            <person name="Klenk H.P."/>
            <person name="Detter J.C."/>
        </authorList>
    </citation>
    <scope>NUCLEOTIDE SEQUENCE [LARGE SCALE GENOMIC DNA]</scope>
    <source>
        <strain evidence="10">ATCC 43812 / DSM 4252 / R-10</strain>
    </source>
</reference>
<proteinExistence type="inferred from homology"/>
<dbReference type="PANTHER" id="PTHR20855:SF3">
    <property type="entry name" value="LD03007P"/>
    <property type="match status" value="1"/>
</dbReference>
<evidence type="ECO:0000256" key="3">
    <source>
        <dbReference type="ARBA" id="ARBA00022475"/>
    </source>
</evidence>
<dbReference type="eggNOG" id="COG1272">
    <property type="taxonomic scope" value="Bacteria"/>
</dbReference>
<dbReference type="AlphaFoldDB" id="D0MFL2"/>
<feature type="binding site" evidence="7">
    <location>
        <position position="179"/>
    </location>
    <ligand>
        <name>Zn(2+)</name>
        <dbReference type="ChEBI" id="CHEBI:29105"/>
    </ligand>
</feature>
<feature type="binding site" evidence="7">
    <location>
        <position position="183"/>
    </location>
    <ligand>
        <name>Zn(2+)</name>
        <dbReference type="ChEBI" id="CHEBI:29105"/>
    </ligand>
</feature>
<dbReference type="NCBIfam" id="TIGR01065">
    <property type="entry name" value="hlyIII"/>
    <property type="match status" value="1"/>
</dbReference>
<dbReference type="Proteomes" id="UP000002221">
    <property type="component" value="Chromosome"/>
</dbReference>
<dbReference type="STRING" id="518766.Rmar_0640"/>
<dbReference type="GO" id="GO:0046872">
    <property type="term" value="F:metal ion binding"/>
    <property type="evidence" value="ECO:0007669"/>
    <property type="project" value="UniProtKB-KW"/>
</dbReference>
<evidence type="ECO:0000256" key="7">
    <source>
        <dbReference type="PIRSR" id="PIRSR604254-1"/>
    </source>
</evidence>
<dbReference type="KEGG" id="rmr:Rmar_0640"/>
<dbReference type="Pfam" id="PF03006">
    <property type="entry name" value="HlyIII"/>
    <property type="match status" value="1"/>
</dbReference>
<feature type="transmembrane region" description="Helical" evidence="8">
    <location>
        <begin position="125"/>
        <end position="145"/>
    </location>
</feature>
<feature type="transmembrane region" description="Helical" evidence="8">
    <location>
        <begin position="7"/>
        <end position="25"/>
    </location>
</feature>
<name>D0MFL2_RHOM4</name>
<feature type="binding site" evidence="7">
    <location>
        <position position="57"/>
    </location>
    <ligand>
        <name>Zn(2+)</name>
        <dbReference type="ChEBI" id="CHEBI:29105"/>
    </ligand>
</feature>
<protein>
    <submittedName>
        <fullName evidence="9">Channel protein, hemolysin III family</fullName>
    </submittedName>
</protein>
<feature type="transmembrane region" description="Helical" evidence="8">
    <location>
        <begin position="37"/>
        <end position="58"/>
    </location>
</feature>
<feature type="transmembrane region" description="Helical" evidence="8">
    <location>
        <begin position="98"/>
        <end position="118"/>
    </location>
</feature>
<keyword evidence="10" id="KW-1185">Reference proteome</keyword>
<evidence type="ECO:0000256" key="6">
    <source>
        <dbReference type="ARBA" id="ARBA00023136"/>
    </source>
</evidence>
<dbReference type="EMBL" id="CP001807">
    <property type="protein sequence ID" value="ACY47539.1"/>
    <property type="molecule type" value="Genomic_DNA"/>
</dbReference>
<keyword evidence="7" id="KW-0479">Metal-binding</keyword>
<comment type="subcellular location">
    <subcellularLocation>
        <location evidence="1">Cell membrane</location>
        <topology evidence="1">Multi-pass membrane protein</topology>
    </subcellularLocation>
</comment>
<dbReference type="GO" id="GO:0140911">
    <property type="term" value="F:pore-forming activity"/>
    <property type="evidence" value="ECO:0007669"/>
    <property type="project" value="InterPro"/>
</dbReference>
<dbReference type="InterPro" id="IPR004254">
    <property type="entry name" value="AdipoR/HlyIII-related"/>
</dbReference>
<organism evidence="9 10">
    <name type="scientific">Rhodothermus marinus (strain ATCC 43812 / DSM 4252 / R-10)</name>
    <name type="common">Rhodothermus obamensis</name>
    <dbReference type="NCBI Taxonomy" id="518766"/>
    <lineage>
        <taxon>Bacteria</taxon>
        <taxon>Pseudomonadati</taxon>
        <taxon>Rhodothermota</taxon>
        <taxon>Rhodothermia</taxon>
        <taxon>Rhodothermales</taxon>
        <taxon>Rhodothermaceae</taxon>
        <taxon>Rhodothermus</taxon>
    </lineage>
</organism>
<dbReference type="OrthoDB" id="9813689at2"/>
<dbReference type="RefSeq" id="WP_012843151.1">
    <property type="nucleotide sequence ID" value="NC_013501.1"/>
</dbReference>
<evidence type="ECO:0000256" key="1">
    <source>
        <dbReference type="ARBA" id="ARBA00004651"/>
    </source>
</evidence>
<dbReference type="GO" id="GO:0005886">
    <property type="term" value="C:plasma membrane"/>
    <property type="evidence" value="ECO:0007669"/>
    <property type="project" value="UniProtKB-SubCell"/>
</dbReference>
<gene>
    <name evidence="9" type="ordered locus">Rmar_0640</name>
</gene>
<evidence type="ECO:0000313" key="9">
    <source>
        <dbReference type="EMBL" id="ACY47539.1"/>
    </source>
</evidence>
<evidence type="ECO:0000256" key="4">
    <source>
        <dbReference type="ARBA" id="ARBA00022692"/>
    </source>
</evidence>
<keyword evidence="7" id="KW-0862">Zinc</keyword>
<evidence type="ECO:0000313" key="10">
    <source>
        <dbReference type="Proteomes" id="UP000002221"/>
    </source>
</evidence>
<accession>D0MFL2</accession>
<keyword evidence="3" id="KW-1003">Cell membrane</keyword>
<keyword evidence="5 8" id="KW-1133">Transmembrane helix</keyword>
<dbReference type="InterPro" id="IPR005744">
    <property type="entry name" value="Hy-lIII"/>
</dbReference>
<feature type="transmembrane region" description="Helical" evidence="8">
    <location>
        <begin position="182"/>
        <end position="201"/>
    </location>
</feature>
<feature type="transmembrane region" description="Helical" evidence="8">
    <location>
        <begin position="70"/>
        <end position="92"/>
    </location>
</feature>
<evidence type="ECO:0000256" key="5">
    <source>
        <dbReference type="ARBA" id="ARBA00022989"/>
    </source>
</evidence>
<keyword evidence="4 8" id="KW-0812">Transmembrane</keyword>
<comment type="similarity">
    <text evidence="2">Belongs to the UPF0073 (Hly-III) family.</text>
</comment>
<feature type="transmembrane region" description="Helical" evidence="8">
    <location>
        <begin position="151"/>
        <end position="170"/>
    </location>
</feature>
<dbReference type="HOGENOM" id="CLU_051078_1_0_10"/>
<keyword evidence="6 8" id="KW-0472">Membrane</keyword>
<evidence type="ECO:0000256" key="2">
    <source>
        <dbReference type="ARBA" id="ARBA00008488"/>
    </source>
</evidence>
<evidence type="ECO:0000256" key="8">
    <source>
        <dbReference type="SAM" id="Phobius"/>
    </source>
</evidence>
<dbReference type="PANTHER" id="PTHR20855">
    <property type="entry name" value="ADIPOR/PROGESTIN RECEPTOR-RELATED"/>
    <property type="match status" value="1"/>
</dbReference>